<reference evidence="1" key="1">
    <citation type="submission" date="2022-08" db="EMBL/GenBank/DDBJ databases">
        <title>Genome Sequence of Pycnoporus sanguineus.</title>
        <authorList>
            <person name="Buettner E."/>
        </authorList>
    </citation>
    <scope>NUCLEOTIDE SEQUENCE</scope>
    <source>
        <strain evidence="1">CG-C14</strain>
    </source>
</reference>
<dbReference type="EMBL" id="JANSHE010001083">
    <property type="protein sequence ID" value="KAJ3004737.1"/>
    <property type="molecule type" value="Genomic_DNA"/>
</dbReference>
<evidence type="ECO:0000313" key="1">
    <source>
        <dbReference type="EMBL" id="KAJ3004737.1"/>
    </source>
</evidence>
<name>A0ACC1PXA1_9APHY</name>
<organism evidence="1 2">
    <name type="scientific">Trametes sanguinea</name>
    <dbReference type="NCBI Taxonomy" id="158606"/>
    <lineage>
        <taxon>Eukaryota</taxon>
        <taxon>Fungi</taxon>
        <taxon>Dikarya</taxon>
        <taxon>Basidiomycota</taxon>
        <taxon>Agaricomycotina</taxon>
        <taxon>Agaricomycetes</taxon>
        <taxon>Polyporales</taxon>
        <taxon>Polyporaceae</taxon>
        <taxon>Trametes</taxon>
    </lineage>
</organism>
<accession>A0ACC1PXA1</accession>
<evidence type="ECO:0000313" key="2">
    <source>
        <dbReference type="Proteomes" id="UP001144978"/>
    </source>
</evidence>
<protein>
    <submittedName>
        <fullName evidence="1">Uncharacterized protein</fullName>
    </submittedName>
</protein>
<gene>
    <name evidence="1" type="ORF">NUW54_g4669</name>
</gene>
<sequence>MASGQRDAAEFDASRLIVTLVKELQPVPPADDANFGQNSDRITIGNSPLMIPSRAGLPRRLSRMVL</sequence>
<comment type="caution">
    <text evidence="1">The sequence shown here is derived from an EMBL/GenBank/DDBJ whole genome shotgun (WGS) entry which is preliminary data.</text>
</comment>
<keyword evidence="2" id="KW-1185">Reference proteome</keyword>
<dbReference type="Proteomes" id="UP001144978">
    <property type="component" value="Unassembled WGS sequence"/>
</dbReference>
<proteinExistence type="predicted"/>